<gene>
    <name evidence="1" type="ORF">VNO77_22822</name>
</gene>
<sequence>MEHAVLQSEKDLGSVQIVRIVTESCVHISISQILGMNYTAIATPMISKKAIRNALVVPLSCPSRRDSGGSSLSLSPQ</sequence>
<evidence type="ECO:0000313" key="1">
    <source>
        <dbReference type="EMBL" id="KAK7328705.1"/>
    </source>
</evidence>
<name>A0AAN9L3B5_CANGL</name>
<dbReference type="Proteomes" id="UP001367508">
    <property type="component" value="Unassembled WGS sequence"/>
</dbReference>
<reference evidence="1 2" key="1">
    <citation type="submission" date="2024-01" db="EMBL/GenBank/DDBJ databases">
        <title>The genomes of 5 underutilized Papilionoideae crops provide insights into root nodulation and disease resistanc.</title>
        <authorList>
            <person name="Jiang F."/>
        </authorList>
    </citation>
    <scope>NUCLEOTIDE SEQUENCE [LARGE SCALE GENOMIC DNA]</scope>
    <source>
        <strain evidence="1">LVBAO_FW01</strain>
        <tissue evidence="1">Leaves</tissue>
    </source>
</reference>
<dbReference type="EMBL" id="JAYMYQ010000005">
    <property type="protein sequence ID" value="KAK7328705.1"/>
    <property type="molecule type" value="Genomic_DNA"/>
</dbReference>
<protein>
    <submittedName>
        <fullName evidence="1">Uncharacterized protein</fullName>
    </submittedName>
</protein>
<dbReference type="AlphaFoldDB" id="A0AAN9L3B5"/>
<accession>A0AAN9L3B5</accession>
<organism evidence="1 2">
    <name type="scientific">Canavalia gladiata</name>
    <name type="common">Sword bean</name>
    <name type="synonym">Dolichos gladiatus</name>
    <dbReference type="NCBI Taxonomy" id="3824"/>
    <lineage>
        <taxon>Eukaryota</taxon>
        <taxon>Viridiplantae</taxon>
        <taxon>Streptophyta</taxon>
        <taxon>Embryophyta</taxon>
        <taxon>Tracheophyta</taxon>
        <taxon>Spermatophyta</taxon>
        <taxon>Magnoliopsida</taxon>
        <taxon>eudicotyledons</taxon>
        <taxon>Gunneridae</taxon>
        <taxon>Pentapetalae</taxon>
        <taxon>rosids</taxon>
        <taxon>fabids</taxon>
        <taxon>Fabales</taxon>
        <taxon>Fabaceae</taxon>
        <taxon>Papilionoideae</taxon>
        <taxon>50 kb inversion clade</taxon>
        <taxon>NPAAA clade</taxon>
        <taxon>indigoferoid/millettioid clade</taxon>
        <taxon>Phaseoleae</taxon>
        <taxon>Canavalia</taxon>
    </lineage>
</organism>
<evidence type="ECO:0000313" key="2">
    <source>
        <dbReference type="Proteomes" id="UP001367508"/>
    </source>
</evidence>
<comment type="caution">
    <text evidence="1">The sequence shown here is derived from an EMBL/GenBank/DDBJ whole genome shotgun (WGS) entry which is preliminary data.</text>
</comment>
<proteinExistence type="predicted"/>
<keyword evidence="2" id="KW-1185">Reference proteome</keyword>